<dbReference type="AlphaFoldDB" id="I0HVM0"/>
<protein>
    <recommendedName>
        <fullName evidence="1">DUF4145 domain-containing protein</fullName>
    </recommendedName>
</protein>
<dbReference type="KEGG" id="rge:RGE_37180"/>
<reference evidence="2 3" key="1">
    <citation type="journal article" date="2012" name="J. Bacteriol.">
        <title>Complete genome sequence of phototrophic betaproteobacterium Rubrivivax gelatinosus IL144.</title>
        <authorList>
            <person name="Nagashima S."/>
            <person name="Kamimura A."/>
            <person name="Shimizu T."/>
            <person name="Nakamura-isaki S."/>
            <person name="Aono E."/>
            <person name="Sakamoto K."/>
            <person name="Ichikawa N."/>
            <person name="Nakazawa H."/>
            <person name="Sekine M."/>
            <person name="Yamazaki S."/>
            <person name="Fujita N."/>
            <person name="Shimada K."/>
            <person name="Hanada S."/>
            <person name="Nagashima K.V.P."/>
        </authorList>
    </citation>
    <scope>NUCLEOTIDE SEQUENCE [LARGE SCALE GENOMIC DNA]</scope>
    <source>
        <strain evidence="3">NBRC 100245 / IL144</strain>
    </source>
</reference>
<sequence length="304" mass="34313">MSTQKTVWADCRECCRSTRHEILCSHTEESDPEGYHESHSWQVIRCLGCHTCGFRLRHDDYEMVMEEEDGKLIHDITITQHPSVLSDHKALRETYLLPPLIQKVYKQTLKALSDSSFVLAGIGLRACIEAVCNELKVSGTNLERRIDQLFKAGHVSNGDKRRLHAIRFLGNDAAHEIKEPKDSDIRVALDIVEHLLNSVFLLENKAKVLDTVAENYDDFLKLLNNCALHFNQAAAVSLASLLGRKRRLVSQGFDDFEQKAKQDVADGKIPYLKLGQVSNAGGKDVQLYEFDPAKAKPDDDDIPF</sequence>
<dbReference type="eggNOG" id="ENOG502ZARK">
    <property type="taxonomic scope" value="Bacteria"/>
</dbReference>
<evidence type="ECO:0000313" key="3">
    <source>
        <dbReference type="Proteomes" id="UP000007883"/>
    </source>
</evidence>
<proteinExistence type="predicted"/>
<dbReference type="InterPro" id="IPR025285">
    <property type="entry name" value="DUF4145"/>
</dbReference>
<keyword evidence="3" id="KW-1185">Reference proteome</keyword>
<dbReference type="Pfam" id="PF13643">
    <property type="entry name" value="DUF4145"/>
    <property type="match status" value="1"/>
</dbReference>
<dbReference type="Proteomes" id="UP000007883">
    <property type="component" value="Chromosome"/>
</dbReference>
<dbReference type="EMBL" id="AP012320">
    <property type="protein sequence ID" value="BAL97057.1"/>
    <property type="molecule type" value="Genomic_DNA"/>
</dbReference>
<feature type="domain" description="DUF4145" evidence="1">
    <location>
        <begin position="107"/>
        <end position="193"/>
    </location>
</feature>
<accession>I0HVM0</accession>
<dbReference type="HOGENOM" id="CLU_081512_1_0_4"/>
<name>I0HVM0_RUBGI</name>
<evidence type="ECO:0000259" key="1">
    <source>
        <dbReference type="Pfam" id="PF13643"/>
    </source>
</evidence>
<organism evidence="2 3">
    <name type="scientific">Rubrivivax gelatinosus (strain NBRC 100245 / IL144)</name>
    <dbReference type="NCBI Taxonomy" id="983917"/>
    <lineage>
        <taxon>Bacteria</taxon>
        <taxon>Pseudomonadati</taxon>
        <taxon>Pseudomonadota</taxon>
        <taxon>Betaproteobacteria</taxon>
        <taxon>Burkholderiales</taxon>
        <taxon>Sphaerotilaceae</taxon>
        <taxon>Rubrivivax</taxon>
    </lineage>
</organism>
<evidence type="ECO:0000313" key="2">
    <source>
        <dbReference type="EMBL" id="BAL97057.1"/>
    </source>
</evidence>
<gene>
    <name evidence="2" type="ordered locus">RGE_37180</name>
</gene>